<reference evidence="2" key="1">
    <citation type="submission" date="2016-10" db="EMBL/GenBank/DDBJ databases">
        <authorList>
            <person name="Varghese N."/>
            <person name="Submissions S."/>
        </authorList>
    </citation>
    <scope>NUCLEOTIDE SEQUENCE [LARGE SCALE GENOMIC DNA]</scope>
    <source>
        <strain evidence="2">DSM 44234</strain>
    </source>
</reference>
<protein>
    <submittedName>
        <fullName evidence="1">Uncharacterized protein</fullName>
    </submittedName>
</protein>
<proteinExistence type="predicted"/>
<accession>A0A1H4I777</accession>
<sequence>MPWVEKLPPRCEGCDAPYRPNHMLLGFDNLQRMRTLYCRDCGHTAAVDTKLVWRAR</sequence>
<dbReference type="EMBL" id="FNSA01000001">
    <property type="protein sequence ID" value="SEB29750.1"/>
    <property type="molecule type" value="Genomic_DNA"/>
</dbReference>
<evidence type="ECO:0000313" key="2">
    <source>
        <dbReference type="Proteomes" id="UP000182241"/>
    </source>
</evidence>
<name>A0A1H4I777_TSUTY</name>
<evidence type="ECO:0000313" key="1">
    <source>
        <dbReference type="EMBL" id="SEB29750.1"/>
    </source>
</evidence>
<gene>
    <name evidence="1" type="ORF">SAMN04489793_0048</name>
</gene>
<dbReference type="AlphaFoldDB" id="A0A1H4I777"/>
<organism evidence="1 2">
    <name type="scientific">Tsukamurella tyrosinosolvens</name>
    <dbReference type="NCBI Taxonomy" id="57704"/>
    <lineage>
        <taxon>Bacteria</taxon>
        <taxon>Bacillati</taxon>
        <taxon>Actinomycetota</taxon>
        <taxon>Actinomycetes</taxon>
        <taxon>Mycobacteriales</taxon>
        <taxon>Tsukamurellaceae</taxon>
        <taxon>Tsukamurella</taxon>
    </lineage>
</organism>
<keyword evidence="2" id="KW-1185">Reference proteome</keyword>
<dbReference type="Proteomes" id="UP000182241">
    <property type="component" value="Unassembled WGS sequence"/>
</dbReference>